<evidence type="ECO:0000313" key="1">
    <source>
        <dbReference type="EMBL" id="EAQ92109.1"/>
    </source>
</evidence>
<reference evidence="2" key="1">
    <citation type="journal article" date="2015" name="Genome Announc.">
        <title>Draft genome sequence of the cellulolytic fungus Chaetomium globosum.</title>
        <authorList>
            <person name="Cuomo C.A."/>
            <person name="Untereiner W.A."/>
            <person name="Ma L.-J."/>
            <person name="Grabherr M."/>
            <person name="Birren B.W."/>
        </authorList>
    </citation>
    <scope>NUCLEOTIDE SEQUENCE [LARGE SCALE GENOMIC DNA]</scope>
    <source>
        <strain evidence="2">ATCC 6205 / CBS 148.51 / DSM 1962 / NBRC 6347 / NRRL 1970</strain>
    </source>
</reference>
<dbReference type="Proteomes" id="UP000001056">
    <property type="component" value="Unassembled WGS sequence"/>
</dbReference>
<dbReference type="GeneID" id="4387873"/>
<sequence length="99" mass="11421">MGEDEDDRWFDQSRKPHTIPVKAQVPRASVRVSALSWNLAGDRRFSFLVKTSSTSVTLAHFCARARRLRAPSLAQDANFGLGLKMRLRRREWRDDHLVT</sequence>
<accession>Q2HHG0</accession>
<protein>
    <submittedName>
        <fullName evidence="1">Uncharacterized protein</fullName>
    </submittedName>
</protein>
<organism evidence="1 2">
    <name type="scientific">Chaetomium globosum (strain ATCC 6205 / CBS 148.51 / DSM 1962 / NBRC 6347 / NRRL 1970)</name>
    <name type="common">Soil fungus</name>
    <dbReference type="NCBI Taxonomy" id="306901"/>
    <lineage>
        <taxon>Eukaryota</taxon>
        <taxon>Fungi</taxon>
        <taxon>Dikarya</taxon>
        <taxon>Ascomycota</taxon>
        <taxon>Pezizomycotina</taxon>
        <taxon>Sordariomycetes</taxon>
        <taxon>Sordariomycetidae</taxon>
        <taxon>Sordariales</taxon>
        <taxon>Chaetomiaceae</taxon>
        <taxon>Chaetomium</taxon>
    </lineage>
</organism>
<keyword evidence="2" id="KW-1185">Reference proteome</keyword>
<proteinExistence type="predicted"/>
<dbReference type="HOGENOM" id="CLU_2320112_0_0_1"/>
<dbReference type="InParanoid" id="Q2HHG0"/>
<gene>
    <name evidence="1" type="ORF">CHGG_00344</name>
</gene>
<dbReference type="RefSeq" id="XP_001219565.1">
    <property type="nucleotide sequence ID" value="XM_001219564.1"/>
</dbReference>
<evidence type="ECO:0000313" key="2">
    <source>
        <dbReference type="Proteomes" id="UP000001056"/>
    </source>
</evidence>
<dbReference type="EMBL" id="CH408029">
    <property type="protein sequence ID" value="EAQ92109.1"/>
    <property type="molecule type" value="Genomic_DNA"/>
</dbReference>
<dbReference type="AlphaFoldDB" id="Q2HHG0"/>
<name>Q2HHG0_CHAGB</name>
<dbReference type="VEuPathDB" id="FungiDB:CHGG_00344"/>